<dbReference type="Proteomes" id="UP000177996">
    <property type="component" value="Unassembled WGS sequence"/>
</dbReference>
<protein>
    <submittedName>
        <fullName evidence="1">Uncharacterized protein</fullName>
    </submittedName>
</protein>
<accession>A0A1G2D580</accession>
<evidence type="ECO:0000313" key="1">
    <source>
        <dbReference type="EMBL" id="OGZ07928.1"/>
    </source>
</evidence>
<name>A0A1G2D580_9BACT</name>
<dbReference type="EMBL" id="MHLL01000049">
    <property type="protein sequence ID" value="OGZ07928.1"/>
    <property type="molecule type" value="Genomic_DNA"/>
</dbReference>
<reference evidence="1 2" key="1">
    <citation type="journal article" date="2016" name="Nat. Commun.">
        <title>Thousands of microbial genomes shed light on interconnected biogeochemical processes in an aquifer system.</title>
        <authorList>
            <person name="Anantharaman K."/>
            <person name="Brown C.T."/>
            <person name="Hug L.A."/>
            <person name="Sharon I."/>
            <person name="Castelle C.J."/>
            <person name="Probst A.J."/>
            <person name="Thomas B.C."/>
            <person name="Singh A."/>
            <person name="Wilkins M.J."/>
            <person name="Karaoz U."/>
            <person name="Brodie E.L."/>
            <person name="Williams K.H."/>
            <person name="Hubbard S.S."/>
            <person name="Banfield J.F."/>
        </authorList>
    </citation>
    <scope>NUCLEOTIDE SEQUENCE [LARGE SCALE GENOMIC DNA]</scope>
</reference>
<proteinExistence type="predicted"/>
<sequence>MEYTHVLFRERKDVSIHKKLDGEGFRQNGRGAILWVSSWNKDGQCFIGNEPKLWENGESREIRLNGCAFEIDRHGHSDCFSISGMDYEGRGWKIYLGPDVTWSEIKFLGYRNSLGVTAKEMIAILGGQPFAEMLAGCRRVVEKKEMTELRSEAEFAAEARETLEKIRQANKRGGPGSRKEVGALIDELMA</sequence>
<evidence type="ECO:0000313" key="2">
    <source>
        <dbReference type="Proteomes" id="UP000177996"/>
    </source>
</evidence>
<comment type="caution">
    <text evidence="1">The sequence shown here is derived from an EMBL/GenBank/DDBJ whole genome shotgun (WGS) entry which is preliminary data.</text>
</comment>
<gene>
    <name evidence="1" type="ORF">A3D65_06120</name>
</gene>
<dbReference type="AlphaFoldDB" id="A0A1G2D580"/>
<organism evidence="1 2">
    <name type="scientific">Candidatus Lloydbacteria bacterium RIFCSPHIGHO2_02_FULL_50_13</name>
    <dbReference type="NCBI Taxonomy" id="1798661"/>
    <lineage>
        <taxon>Bacteria</taxon>
        <taxon>Candidatus Lloydiibacteriota</taxon>
    </lineage>
</organism>